<evidence type="ECO:0000313" key="1">
    <source>
        <dbReference type="EMBL" id="MDO7253167.1"/>
    </source>
</evidence>
<sequence length="260" mass="30897">MKFLAPEIINKHHQILLSNTICYTNYFSLQTEYFYGKITQKSLIFLTKNSDFTFLYFTSIDLDDLEKLIAELPAEKIYLEIIQKGDISPVLKNILTKYFTIDGIYEKMTLYTKNLKSKLKDQNLSQSIQCCNEDELDFLYKNLCESFDSCFDHLPSKDTLLFYIQNKQVLIKRKNQEISAYCIFTLKGKTSHFNYLKNIDASSFEVIKLIEEYYEKMKTLQINHIYLWVDITKNIRVKNMHLRYGYQSSNIFNYAFIKNN</sequence>
<organism evidence="2 3">
    <name type="scientific">Helicobacter cappadocius</name>
    <dbReference type="NCBI Taxonomy" id="3063998"/>
    <lineage>
        <taxon>Bacteria</taxon>
        <taxon>Pseudomonadati</taxon>
        <taxon>Campylobacterota</taxon>
        <taxon>Epsilonproteobacteria</taxon>
        <taxon>Campylobacterales</taxon>
        <taxon>Helicobacteraceae</taxon>
        <taxon>Helicobacter</taxon>
    </lineage>
</organism>
<evidence type="ECO:0000313" key="4">
    <source>
        <dbReference type="Proteomes" id="UP001240777"/>
    </source>
</evidence>
<comment type="caution">
    <text evidence="2">The sequence shown here is derived from an EMBL/GenBank/DDBJ whole genome shotgun (WGS) entry which is preliminary data.</text>
</comment>
<protein>
    <submittedName>
        <fullName evidence="2">Uncharacterized protein</fullName>
    </submittedName>
</protein>
<dbReference type="EMBL" id="JAUPEV010000005">
    <property type="protein sequence ID" value="MDO7253167.1"/>
    <property type="molecule type" value="Genomic_DNA"/>
</dbReference>
<dbReference type="Proteomes" id="UP001240777">
    <property type="component" value="Unassembled WGS sequence"/>
</dbReference>
<reference evidence="1 3" key="3">
    <citation type="journal article" date="2024" name="Syst. Appl. Microbiol.">
        <title>Helicobacter cappadocius sp. nov., from lizards: The first psychrotrophic Helicobacter species.</title>
        <authorList>
            <person name="Aydin F."/>
            <person name="Tarhane S."/>
            <person name="Karakaya E."/>
            <person name="Abay S."/>
            <person name="Kayman T."/>
            <person name="Guran O."/>
            <person name="Bozkurt E."/>
            <person name="Uzum N."/>
            <person name="Avci A."/>
            <person name="Olgun K."/>
            <person name="Jablonski D."/>
            <person name="Guran C."/>
            <person name="Burcin Saticioglu I."/>
        </authorList>
    </citation>
    <scope>NUCLEOTIDE SEQUENCE [LARGE SCALE GENOMIC DNA]</scope>
    <source>
        <strain evidence="1">Faydin-H75</strain>
        <strain evidence="3">faydin-H76</strain>
    </source>
</reference>
<proteinExistence type="predicted"/>
<name>A0AA90PRB9_9HELI</name>
<dbReference type="EMBL" id="JAUYZK010000003">
    <property type="protein sequence ID" value="MDP2538707.1"/>
    <property type="molecule type" value="Genomic_DNA"/>
</dbReference>
<dbReference type="AlphaFoldDB" id="A0AA90PRB9"/>
<evidence type="ECO:0000313" key="2">
    <source>
        <dbReference type="EMBL" id="MDP2538707.1"/>
    </source>
</evidence>
<reference evidence="1" key="2">
    <citation type="submission" date="2023-07" db="EMBL/GenBank/DDBJ databases">
        <authorList>
            <person name="Aydin F."/>
            <person name="Tarhane S."/>
            <person name="Saticioglu I.B."/>
            <person name="Karakaya E."/>
            <person name="Abay S."/>
            <person name="Guran O."/>
            <person name="Bozkurt E."/>
            <person name="Uzum N."/>
            <person name="Olgun K."/>
            <person name="Jablonski D."/>
        </authorList>
    </citation>
    <scope>NUCLEOTIDE SEQUENCE</scope>
    <source>
        <strain evidence="1">Faydin-H75</strain>
    </source>
</reference>
<accession>A0AA90PRB9</accession>
<keyword evidence="4" id="KW-1185">Reference proteome</keyword>
<evidence type="ECO:0000313" key="3">
    <source>
        <dbReference type="Proteomes" id="UP001177258"/>
    </source>
</evidence>
<dbReference type="RefSeq" id="WP_305517010.1">
    <property type="nucleotide sequence ID" value="NZ_JAUPEV010000005.1"/>
</dbReference>
<reference evidence="2 4" key="1">
    <citation type="submission" date="2023-07" db="EMBL/GenBank/DDBJ databases">
        <title>Unpublished Manusciprt.</title>
        <authorList>
            <person name="Aydin F."/>
            <person name="Tarhane S."/>
            <person name="Saticioglu I.B."/>
            <person name="Karakaya E."/>
            <person name="Abay S."/>
            <person name="Guran O."/>
            <person name="Bozkurt E."/>
            <person name="Uzum N."/>
            <person name="Olgun K."/>
            <person name="Jablonski D."/>
        </authorList>
    </citation>
    <scope>NUCLEOTIDE SEQUENCE</scope>
    <source>
        <strain evidence="4">faydin-H75</strain>
        <strain evidence="2">Faydin-H76</strain>
    </source>
</reference>
<dbReference type="Proteomes" id="UP001177258">
    <property type="component" value="Unassembled WGS sequence"/>
</dbReference>
<gene>
    <name evidence="1" type="ORF">Q5I04_04490</name>
    <name evidence="2" type="ORF">Q5I06_02775</name>
</gene>